<dbReference type="CDD" id="cd17929">
    <property type="entry name" value="DEXHc_priA"/>
    <property type="match status" value="1"/>
</dbReference>
<dbReference type="InterPro" id="IPR005259">
    <property type="entry name" value="PriA"/>
</dbReference>
<keyword evidence="7 11" id="KW-0862">Zinc</keyword>
<dbReference type="PANTHER" id="PTHR30580:SF0">
    <property type="entry name" value="PRIMOSOMAL PROTEIN N"/>
    <property type="match status" value="1"/>
</dbReference>
<comment type="similarity">
    <text evidence="11">Belongs to the helicase family. PriA subfamily.</text>
</comment>
<evidence type="ECO:0000256" key="2">
    <source>
        <dbReference type="ARBA" id="ARBA00022705"/>
    </source>
</evidence>
<feature type="binding site" evidence="11">
    <location>
        <position position="534"/>
    </location>
    <ligand>
        <name>Zn(2+)</name>
        <dbReference type="ChEBI" id="CHEBI:29105"/>
        <label>2</label>
    </ligand>
</feature>
<dbReference type="EMBL" id="BMPN01000001">
    <property type="protein sequence ID" value="GGJ43667.1"/>
    <property type="molecule type" value="Genomic_DNA"/>
</dbReference>
<evidence type="ECO:0000256" key="3">
    <source>
        <dbReference type="ARBA" id="ARBA00022723"/>
    </source>
</evidence>
<keyword evidence="8 11" id="KW-0067">ATP-binding</keyword>
<keyword evidence="3 11" id="KW-0479">Metal-binding</keyword>
<evidence type="ECO:0000256" key="7">
    <source>
        <dbReference type="ARBA" id="ARBA00022833"/>
    </source>
</evidence>
<dbReference type="InterPro" id="IPR040498">
    <property type="entry name" value="PriA_CRR"/>
</dbReference>
<dbReference type="Gene3D" id="3.40.1440.60">
    <property type="entry name" value="PriA, 3(prime) DNA-binding domain"/>
    <property type="match status" value="1"/>
</dbReference>
<evidence type="ECO:0000256" key="5">
    <source>
        <dbReference type="ARBA" id="ARBA00022801"/>
    </source>
</evidence>
<dbReference type="Pfam" id="PF17764">
    <property type="entry name" value="PriA_3primeBD"/>
    <property type="match status" value="1"/>
</dbReference>
<sequence length="802" mass="91645">MNIANVIVDVPAASINQTFDYRVPDKFKDIATIGMRVIVPFGPRKVMGFIVGATENSSYNSLKSIIDVLDLHPVLTKELLDLGKWLANQTVSLQITALQVMLPQVLKATYKKEIVRNTEALLSKELEALFAGRDSIAYEEFTASTLKYGVLSKAVKDGDVSIEYLVKSRITKKFRTMLKPAKQLHELEEQLLDLPKNAKKQRQLVNHFLENPNPIEKQKLLKKVQTTANTVNILKEKGLIESYQTELFRNPYENHLFSQTTALPLTDQQAAAIKPMKEAIAENEHHVFLLHGITGSGKTEIYLQVIQDVIHKGKEAIVLVPEISLTPQMVKRFKGRFGSNVAVMHSGLSAGEKYDEWRRIQRKEVQVVVGARSAIFAPFEQIGVIIIDEEHETSYKQEDQPRYHARDVAIYRGETHQCPVILGSATPTLESYARAMKGVYKLATLDKRTNNKMLPPVEIVDMRDELHAGNRTMFSRKLKEEIQQCIQKGEQIVLLLNRRGYSTFVMCRDCGHVNECPHCDIALTYHKKSSQLKCHYCSYEEKVPVHCPECGSDTIRYFGTGTQRVEEALTQLIPEARVIRMDVDTTRRKGAHEKLLNQFANKEADILLGTQMIAKGLDFENVTLVGVLTADSMLHLPDFRSSEKTFQILTQVSGRAGRHELTGKVIVQTYTPDHYSIELASKYDFMTFYKQEMQMRRTFQYPPYYFLALITISHPNQVKVVQTTQRFVQMLNKLVKDETIILGPTPSAIPRIKDRYRYQCMIKYRNEPELRGYLAKILDQFSADIRKEDILITIDMQPYHLM</sequence>
<keyword evidence="1 11" id="KW-0639">Primosome</keyword>
<dbReference type="PROSITE" id="PS51194">
    <property type="entry name" value="HELICASE_CTER"/>
    <property type="match status" value="1"/>
</dbReference>
<keyword evidence="4 11" id="KW-0547">Nucleotide-binding</keyword>
<comment type="subunit">
    <text evidence="11">Component of the replication restart primosome.</text>
</comment>
<dbReference type="SUPFAM" id="SSF52540">
    <property type="entry name" value="P-loop containing nucleoside triphosphate hydrolases"/>
    <property type="match status" value="2"/>
</dbReference>
<dbReference type="InterPro" id="IPR027417">
    <property type="entry name" value="P-loop_NTPase"/>
</dbReference>
<dbReference type="Pfam" id="PF00270">
    <property type="entry name" value="DEAD"/>
    <property type="match status" value="1"/>
</dbReference>
<dbReference type="SMART" id="SM00487">
    <property type="entry name" value="DEXDc"/>
    <property type="match status" value="1"/>
</dbReference>
<feature type="binding site" evidence="11">
    <location>
        <position position="550"/>
    </location>
    <ligand>
        <name>Zn(2+)</name>
        <dbReference type="ChEBI" id="CHEBI:29105"/>
        <label>1</label>
    </ligand>
</feature>
<feature type="binding site" evidence="11">
    <location>
        <position position="547"/>
    </location>
    <ligand>
        <name>Zn(2+)</name>
        <dbReference type="ChEBI" id="CHEBI:29105"/>
        <label>1</label>
    </ligand>
</feature>
<feature type="domain" description="Helicase ATP-binding" evidence="12">
    <location>
        <begin position="279"/>
        <end position="445"/>
    </location>
</feature>
<evidence type="ECO:0000256" key="8">
    <source>
        <dbReference type="ARBA" id="ARBA00022840"/>
    </source>
</evidence>
<dbReference type="NCBIfam" id="TIGR00595">
    <property type="entry name" value="priA"/>
    <property type="match status" value="1"/>
</dbReference>
<keyword evidence="15" id="KW-1185">Reference proteome</keyword>
<evidence type="ECO:0000259" key="12">
    <source>
        <dbReference type="PROSITE" id="PS51192"/>
    </source>
</evidence>
<evidence type="ECO:0000313" key="15">
    <source>
        <dbReference type="Proteomes" id="UP000634435"/>
    </source>
</evidence>
<evidence type="ECO:0000256" key="9">
    <source>
        <dbReference type="ARBA" id="ARBA00023125"/>
    </source>
</evidence>
<comment type="catalytic activity">
    <reaction evidence="11">
        <text>Couples ATP hydrolysis with the unwinding of duplex DNA by translocating in the 3'-5' direction.</text>
        <dbReference type="EC" id="5.6.2.4"/>
    </reaction>
</comment>
<dbReference type="InterPro" id="IPR042115">
    <property type="entry name" value="PriA_3primeBD_sf"/>
</dbReference>
<dbReference type="PROSITE" id="PS51192">
    <property type="entry name" value="HELICASE_ATP_BIND_1"/>
    <property type="match status" value="1"/>
</dbReference>
<feature type="binding site" evidence="11">
    <location>
        <position position="510"/>
    </location>
    <ligand>
        <name>Zn(2+)</name>
        <dbReference type="ChEBI" id="CHEBI:29105"/>
        <label>1</label>
    </ligand>
</feature>
<dbReference type="HAMAP" id="MF_00983">
    <property type="entry name" value="PriA"/>
    <property type="match status" value="1"/>
</dbReference>
<reference evidence="15" key="1">
    <citation type="journal article" date="2019" name="Int. J. Syst. Evol. Microbiol.">
        <title>The Global Catalogue of Microorganisms (GCM) 10K type strain sequencing project: providing services to taxonomists for standard genome sequencing and annotation.</title>
        <authorList>
            <consortium name="The Broad Institute Genomics Platform"/>
            <consortium name="The Broad Institute Genome Sequencing Center for Infectious Disease"/>
            <person name="Wu L."/>
            <person name="Ma J."/>
        </authorList>
    </citation>
    <scope>NUCLEOTIDE SEQUENCE [LARGE SCALE GENOMIC DNA]</scope>
    <source>
        <strain evidence="15">JCM 30071</strain>
    </source>
</reference>
<evidence type="ECO:0000256" key="6">
    <source>
        <dbReference type="ARBA" id="ARBA00022806"/>
    </source>
</evidence>
<gene>
    <name evidence="11 14" type="primary">priA</name>
    <name evidence="14" type="ORF">GCM10007111_02150</name>
</gene>
<feature type="binding site" evidence="11">
    <location>
        <position position="516"/>
    </location>
    <ligand>
        <name>Zn(2+)</name>
        <dbReference type="ChEBI" id="CHEBI:29105"/>
        <label>2</label>
    </ligand>
</feature>
<dbReference type="SMART" id="SM00490">
    <property type="entry name" value="HELICc"/>
    <property type="match status" value="1"/>
</dbReference>
<dbReference type="NCBIfam" id="NF004066">
    <property type="entry name" value="PRK05580.1-3"/>
    <property type="match status" value="1"/>
</dbReference>
<dbReference type="Proteomes" id="UP000634435">
    <property type="component" value="Unassembled WGS sequence"/>
</dbReference>
<feature type="domain" description="Helicase C-terminal" evidence="13">
    <location>
        <begin position="531"/>
        <end position="710"/>
    </location>
</feature>
<comment type="cofactor">
    <cofactor evidence="11">
        <name>Zn(2+)</name>
        <dbReference type="ChEBI" id="CHEBI:29105"/>
    </cofactor>
    <text evidence="11">Binds 2 zinc ions per subunit.</text>
</comment>
<dbReference type="PANTHER" id="PTHR30580">
    <property type="entry name" value="PRIMOSOMAL PROTEIN N"/>
    <property type="match status" value="1"/>
</dbReference>
<dbReference type="Gene3D" id="3.40.50.300">
    <property type="entry name" value="P-loop containing nucleotide triphosphate hydrolases"/>
    <property type="match status" value="2"/>
</dbReference>
<dbReference type="InterPro" id="IPR011545">
    <property type="entry name" value="DEAD/DEAH_box_helicase_dom"/>
</dbReference>
<comment type="function">
    <text evidence="11">Initiates the restart of stalled replication forks, which reloads the replicative helicase on sites other than the origin of replication. Recognizes and binds to abandoned replication forks and remodels them to uncover a helicase loading site. Promotes assembly of the primosome at these replication forks.</text>
</comment>
<comment type="caution">
    <text evidence="14">The sequence shown here is derived from an EMBL/GenBank/DDBJ whole genome shotgun (WGS) entry which is preliminary data.</text>
</comment>
<evidence type="ECO:0000259" key="13">
    <source>
        <dbReference type="PROSITE" id="PS51194"/>
    </source>
</evidence>
<feature type="binding site" evidence="11">
    <location>
        <position position="507"/>
    </location>
    <ligand>
        <name>Zn(2+)</name>
        <dbReference type="ChEBI" id="CHEBI:29105"/>
        <label>1</label>
    </ligand>
</feature>
<keyword evidence="10 11" id="KW-0413">Isomerase</keyword>
<dbReference type="RefSeq" id="WP_021291630.1">
    <property type="nucleotide sequence ID" value="NZ_BMPN01000001.1"/>
</dbReference>
<evidence type="ECO:0000313" key="14">
    <source>
        <dbReference type="EMBL" id="GGJ43667.1"/>
    </source>
</evidence>
<dbReference type="Pfam" id="PF18319">
    <property type="entry name" value="Zn_ribbon_PriA"/>
    <property type="match status" value="1"/>
</dbReference>
<feature type="binding site" evidence="11">
    <location>
        <position position="537"/>
    </location>
    <ligand>
        <name>Zn(2+)</name>
        <dbReference type="ChEBI" id="CHEBI:29105"/>
        <label>2</label>
    </ligand>
</feature>
<accession>A0ABQ2D5H7</accession>
<dbReference type="InterPro" id="IPR041222">
    <property type="entry name" value="PriA_3primeBD"/>
</dbReference>
<keyword evidence="5 11" id="KW-0378">Hydrolase</keyword>
<evidence type="ECO:0000256" key="10">
    <source>
        <dbReference type="ARBA" id="ARBA00023235"/>
    </source>
</evidence>
<feature type="binding site" evidence="11">
    <location>
        <position position="519"/>
    </location>
    <ligand>
        <name>Zn(2+)</name>
        <dbReference type="ChEBI" id="CHEBI:29105"/>
        <label>2</label>
    </ligand>
</feature>
<protein>
    <recommendedName>
        <fullName evidence="11">Replication restart protein PriA</fullName>
    </recommendedName>
    <alternativeName>
        <fullName evidence="11">ATP-dependent DNA helicase PriA</fullName>
        <ecNumber evidence="11">5.6.2.4</ecNumber>
    </alternativeName>
    <alternativeName>
        <fullName evidence="11">DNA 3'-5' helicase PriA</fullName>
    </alternativeName>
</protein>
<keyword evidence="6 11" id="KW-0347">Helicase</keyword>
<dbReference type="Pfam" id="PF18074">
    <property type="entry name" value="PriA_C"/>
    <property type="match status" value="1"/>
</dbReference>
<dbReference type="EC" id="5.6.2.4" evidence="11"/>
<evidence type="ECO:0000256" key="4">
    <source>
        <dbReference type="ARBA" id="ARBA00022741"/>
    </source>
</evidence>
<comment type="catalytic activity">
    <reaction evidence="11">
        <text>ATP + H2O = ADP + phosphate + H(+)</text>
        <dbReference type="Rhea" id="RHEA:13065"/>
        <dbReference type="ChEBI" id="CHEBI:15377"/>
        <dbReference type="ChEBI" id="CHEBI:15378"/>
        <dbReference type="ChEBI" id="CHEBI:30616"/>
        <dbReference type="ChEBI" id="CHEBI:43474"/>
        <dbReference type="ChEBI" id="CHEBI:456216"/>
        <dbReference type="EC" id="5.6.2.4"/>
    </reaction>
</comment>
<dbReference type="InterPro" id="IPR014001">
    <property type="entry name" value="Helicase_ATP-bd"/>
</dbReference>
<keyword evidence="9 11" id="KW-0238">DNA-binding</keyword>
<dbReference type="InterPro" id="IPR001650">
    <property type="entry name" value="Helicase_C-like"/>
</dbReference>
<dbReference type="CDD" id="cd18804">
    <property type="entry name" value="SF2_C_priA"/>
    <property type="match status" value="1"/>
</dbReference>
<dbReference type="InterPro" id="IPR041236">
    <property type="entry name" value="PriA_C"/>
</dbReference>
<proteinExistence type="inferred from homology"/>
<dbReference type="Pfam" id="PF00271">
    <property type="entry name" value="Helicase_C"/>
    <property type="match status" value="1"/>
</dbReference>
<keyword evidence="2 11" id="KW-0235">DNA replication</keyword>
<name>A0ABQ2D5H7_9BACI</name>
<evidence type="ECO:0000256" key="11">
    <source>
        <dbReference type="HAMAP-Rule" id="MF_00983"/>
    </source>
</evidence>
<organism evidence="14 15">
    <name type="scientific">Virgibacillus kapii</name>
    <dbReference type="NCBI Taxonomy" id="1638645"/>
    <lineage>
        <taxon>Bacteria</taxon>
        <taxon>Bacillati</taxon>
        <taxon>Bacillota</taxon>
        <taxon>Bacilli</taxon>
        <taxon>Bacillales</taxon>
        <taxon>Bacillaceae</taxon>
        <taxon>Virgibacillus</taxon>
    </lineage>
</organism>
<evidence type="ECO:0000256" key="1">
    <source>
        <dbReference type="ARBA" id="ARBA00022515"/>
    </source>
</evidence>